<keyword evidence="8" id="KW-1185">Reference proteome</keyword>
<evidence type="ECO:0000256" key="1">
    <source>
        <dbReference type="ARBA" id="ARBA00004370"/>
    </source>
</evidence>
<accession>A0ABX1X5J9</accession>
<dbReference type="Proteomes" id="UP000653578">
    <property type="component" value="Unassembled WGS sequence"/>
</dbReference>
<keyword evidence="5 6" id="KW-0472">Membrane</keyword>
<evidence type="ECO:0000256" key="3">
    <source>
        <dbReference type="ARBA" id="ARBA00022692"/>
    </source>
</evidence>
<comment type="subcellular location">
    <subcellularLocation>
        <location evidence="1">Membrane</location>
    </subcellularLocation>
</comment>
<evidence type="ECO:0000256" key="4">
    <source>
        <dbReference type="ARBA" id="ARBA00022989"/>
    </source>
</evidence>
<name>A0ABX1X5J9_9BACL</name>
<keyword evidence="3 6" id="KW-0812">Transmembrane</keyword>
<evidence type="ECO:0000256" key="5">
    <source>
        <dbReference type="ARBA" id="ARBA00023136"/>
    </source>
</evidence>
<proteinExistence type="inferred from homology"/>
<evidence type="ECO:0000313" key="7">
    <source>
        <dbReference type="EMBL" id="NOU63501.1"/>
    </source>
</evidence>
<dbReference type="EMBL" id="WHNY01000016">
    <property type="protein sequence ID" value="NOU63501.1"/>
    <property type="molecule type" value="Genomic_DNA"/>
</dbReference>
<evidence type="ECO:0000256" key="6">
    <source>
        <dbReference type="SAM" id="Phobius"/>
    </source>
</evidence>
<comment type="similarity">
    <text evidence="2">Belongs to the SscA family.</text>
</comment>
<protein>
    <submittedName>
        <fullName evidence="7">YjcZ family sporulation protein</fullName>
    </submittedName>
</protein>
<comment type="caution">
    <text evidence="7">The sequence shown here is derived from an EMBL/GenBank/DDBJ whole genome shotgun (WGS) entry which is preliminary data.</text>
</comment>
<gene>
    <name evidence="7" type="ORF">GC096_05500</name>
</gene>
<reference evidence="7 8" key="1">
    <citation type="submission" date="2019-10" db="EMBL/GenBank/DDBJ databases">
        <title>Description of Paenibacillus humi sp. nov.</title>
        <authorList>
            <person name="Carlier A."/>
            <person name="Qi S."/>
        </authorList>
    </citation>
    <scope>NUCLEOTIDE SEQUENCE [LARGE SCALE GENOMIC DNA]</scope>
    <source>
        <strain evidence="7 8">LMG 31461</strain>
    </source>
</reference>
<sequence length="34" mass="3434">MSAAVGCGTPGYGSSAGLILVLYVLLVIILATFY</sequence>
<organism evidence="7 8">
    <name type="scientific">Paenibacillus plantarum</name>
    <dbReference type="NCBI Taxonomy" id="2654975"/>
    <lineage>
        <taxon>Bacteria</taxon>
        <taxon>Bacillati</taxon>
        <taxon>Bacillota</taxon>
        <taxon>Bacilli</taxon>
        <taxon>Bacillales</taxon>
        <taxon>Paenibacillaceae</taxon>
        <taxon>Paenibacillus</taxon>
    </lineage>
</organism>
<feature type="transmembrane region" description="Helical" evidence="6">
    <location>
        <begin position="12"/>
        <end position="33"/>
    </location>
</feature>
<evidence type="ECO:0000313" key="8">
    <source>
        <dbReference type="Proteomes" id="UP000653578"/>
    </source>
</evidence>
<dbReference type="NCBIfam" id="TIGR01732">
    <property type="entry name" value="tiny_TM_bacill"/>
    <property type="match status" value="1"/>
</dbReference>
<keyword evidence="4 6" id="KW-1133">Transmembrane helix</keyword>
<evidence type="ECO:0000256" key="2">
    <source>
        <dbReference type="ARBA" id="ARBA00010221"/>
    </source>
</evidence>
<dbReference type="InterPro" id="IPR010070">
    <property type="entry name" value="YjcZ-like"/>
</dbReference>
<dbReference type="RefSeq" id="WP_171629278.1">
    <property type="nucleotide sequence ID" value="NZ_WHNY01000016.1"/>
</dbReference>